<dbReference type="OrthoDB" id="8480611at2"/>
<evidence type="ECO:0000259" key="1">
    <source>
        <dbReference type="PROSITE" id="PS51186"/>
    </source>
</evidence>
<reference evidence="2 3" key="1">
    <citation type="submission" date="2010-06" db="EMBL/GenBank/DDBJ databases">
        <title>Complete sequence of chromosome of Nitrosococcus watsoni C-113.</title>
        <authorList>
            <consortium name="US DOE Joint Genome Institute"/>
            <person name="Lucas S."/>
            <person name="Copeland A."/>
            <person name="Lapidus A."/>
            <person name="Cheng J.-F."/>
            <person name="Bruce D."/>
            <person name="Goodwin L."/>
            <person name="Pitluck S."/>
            <person name="Malfatti S.A."/>
            <person name="Chain P.S.G."/>
            <person name="Land M."/>
            <person name="Hauser L."/>
            <person name="Kyrpides N."/>
            <person name="Ivanova N."/>
            <person name="Cambell M.A."/>
            <person name="Heidelberg J.F."/>
            <person name="Klotz M.G."/>
            <person name="Woyke T."/>
        </authorList>
    </citation>
    <scope>NUCLEOTIDE SEQUENCE [LARGE SCALE GENOMIC DNA]</scope>
    <source>
        <strain evidence="2 3">C-113</strain>
    </source>
</reference>
<dbReference type="KEGG" id="nwa:Nwat_1759"/>
<dbReference type="Proteomes" id="UP000000393">
    <property type="component" value="Chromosome"/>
</dbReference>
<dbReference type="InterPro" id="IPR016181">
    <property type="entry name" value="Acyl_CoA_acyltransferase"/>
</dbReference>
<dbReference type="PROSITE" id="PS51186">
    <property type="entry name" value="GNAT"/>
    <property type="match status" value="1"/>
</dbReference>
<evidence type="ECO:0000313" key="3">
    <source>
        <dbReference type="Proteomes" id="UP000000393"/>
    </source>
</evidence>
<dbReference type="RefSeq" id="WP_013220716.1">
    <property type="nucleotide sequence ID" value="NC_014315.1"/>
</dbReference>
<dbReference type="Pfam" id="PF00583">
    <property type="entry name" value="Acetyltransf_1"/>
    <property type="match status" value="1"/>
</dbReference>
<dbReference type="SUPFAM" id="SSF55729">
    <property type="entry name" value="Acyl-CoA N-acyltransferases (Nat)"/>
    <property type="match status" value="1"/>
</dbReference>
<organism evidence="2 3">
    <name type="scientific">Nitrosococcus watsoni (strain C-113)</name>
    <dbReference type="NCBI Taxonomy" id="105559"/>
    <lineage>
        <taxon>Bacteria</taxon>
        <taxon>Pseudomonadati</taxon>
        <taxon>Pseudomonadota</taxon>
        <taxon>Gammaproteobacteria</taxon>
        <taxon>Chromatiales</taxon>
        <taxon>Chromatiaceae</taxon>
        <taxon>Nitrosococcus</taxon>
    </lineage>
</organism>
<sequence length="232" mass="26747">MKKLIALGAEIGWWNALLYSIHVMLSRYIHRAGLYKYYLVAQPIGKKPNLPPHRGRSIQVRLVAEEDGIVKEFPRPQAAIQSRYQQGAICLGAFNDNSFAGYLWLNLDSYDEDEVRCRFILKPLGEVAWDFDVYVRPEYRSSLVFARLWDEANRYLRERGVLWTLSRVSAFNRMSRESHRRLGAVEVGSALFLVVGRRQFMLSTCQPYLHVSSGPASFPRVEVTPPDHLMLN</sequence>
<name>D8K6U7_NITWC</name>
<feature type="domain" description="N-acetyltransferase" evidence="1">
    <location>
        <begin position="53"/>
        <end position="206"/>
    </location>
</feature>
<dbReference type="eggNOG" id="COG1670">
    <property type="taxonomic scope" value="Bacteria"/>
</dbReference>
<dbReference type="Gene3D" id="3.40.630.30">
    <property type="match status" value="1"/>
</dbReference>
<accession>D8K6U7</accession>
<protein>
    <recommendedName>
        <fullName evidence="1">N-acetyltransferase domain-containing protein</fullName>
    </recommendedName>
</protein>
<dbReference type="GO" id="GO:0016747">
    <property type="term" value="F:acyltransferase activity, transferring groups other than amino-acyl groups"/>
    <property type="evidence" value="ECO:0007669"/>
    <property type="project" value="InterPro"/>
</dbReference>
<dbReference type="EMBL" id="CP002086">
    <property type="protein sequence ID" value="ADJ28624.1"/>
    <property type="molecule type" value="Genomic_DNA"/>
</dbReference>
<evidence type="ECO:0000313" key="2">
    <source>
        <dbReference type="EMBL" id="ADJ28624.1"/>
    </source>
</evidence>
<keyword evidence="3" id="KW-1185">Reference proteome</keyword>
<dbReference type="AlphaFoldDB" id="D8K6U7"/>
<dbReference type="STRING" id="105559.Nwat_1759"/>
<dbReference type="HOGENOM" id="CLU_087563_0_0_6"/>
<gene>
    <name evidence="2" type="ordered locus">Nwat_1759</name>
</gene>
<dbReference type="InterPro" id="IPR000182">
    <property type="entry name" value="GNAT_dom"/>
</dbReference>
<proteinExistence type="predicted"/>